<keyword evidence="4 7" id="KW-1133">Transmembrane helix</keyword>
<dbReference type="GO" id="GO:0008195">
    <property type="term" value="F:phosphatidate phosphatase activity"/>
    <property type="evidence" value="ECO:0007669"/>
    <property type="project" value="TreeGrafter"/>
</dbReference>
<feature type="region of interest" description="Disordered" evidence="6">
    <location>
        <begin position="368"/>
        <end position="400"/>
    </location>
</feature>
<dbReference type="OrthoDB" id="10030083at2759"/>
<reference evidence="9 10" key="1">
    <citation type="journal article" date="2019" name="Sci. Rep.">
        <title>Nanopore sequencing improves the draft genome of the human pathogenic amoeba Naegleria fowleri.</title>
        <authorList>
            <person name="Liechti N."/>
            <person name="Schurch N."/>
            <person name="Bruggmann R."/>
            <person name="Wittwer M."/>
        </authorList>
    </citation>
    <scope>NUCLEOTIDE SEQUENCE [LARGE SCALE GENOMIC DNA]</scope>
    <source>
        <strain evidence="9 10">ATCC 30894</strain>
    </source>
</reference>
<dbReference type="CDD" id="cd03390">
    <property type="entry name" value="PAP2_containing_1_like"/>
    <property type="match status" value="1"/>
</dbReference>
<dbReference type="AlphaFoldDB" id="A0A6A5B4I3"/>
<organism evidence="9 10">
    <name type="scientific">Naegleria fowleri</name>
    <name type="common">Brain eating amoeba</name>
    <dbReference type="NCBI Taxonomy" id="5763"/>
    <lineage>
        <taxon>Eukaryota</taxon>
        <taxon>Discoba</taxon>
        <taxon>Heterolobosea</taxon>
        <taxon>Tetramitia</taxon>
        <taxon>Eutetramitia</taxon>
        <taxon>Vahlkampfiidae</taxon>
        <taxon>Naegleria</taxon>
    </lineage>
</organism>
<evidence type="ECO:0000256" key="1">
    <source>
        <dbReference type="ARBA" id="ARBA00004141"/>
    </source>
</evidence>
<dbReference type="InterPro" id="IPR043216">
    <property type="entry name" value="PAP-like"/>
</dbReference>
<dbReference type="InterPro" id="IPR036938">
    <property type="entry name" value="PAP2/HPO_sf"/>
</dbReference>
<feature type="compositionally biased region" description="Polar residues" evidence="6">
    <location>
        <begin position="368"/>
        <end position="380"/>
    </location>
</feature>
<evidence type="ECO:0000259" key="8">
    <source>
        <dbReference type="SMART" id="SM00014"/>
    </source>
</evidence>
<dbReference type="RefSeq" id="XP_044558416.1">
    <property type="nucleotide sequence ID" value="XM_044710797.1"/>
</dbReference>
<dbReference type="Proteomes" id="UP000444721">
    <property type="component" value="Unassembled WGS sequence"/>
</dbReference>
<gene>
    <name evidence="9" type="ORF">FDP41_007090</name>
</gene>
<comment type="subcellular location">
    <subcellularLocation>
        <location evidence="1">Membrane</location>
        <topology evidence="1">Multi-pass membrane protein</topology>
    </subcellularLocation>
</comment>
<evidence type="ECO:0000256" key="4">
    <source>
        <dbReference type="ARBA" id="ARBA00022989"/>
    </source>
</evidence>
<keyword evidence="10" id="KW-1185">Reference proteome</keyword>
<dbReference type="VEuPathDB" id="AmoebaDB:NF0076430"/>
<accession>A0A6A5B4I3</accession>
<evidence type="ECO:0000313" key="9">
    <source>
        <dbReference type="EMBL" id="KAF0973703.1"/>
    </source>
</evidence>
<sequence length="400" mass="45172">MPSPPSFSSSSHIQNERMSDPIIVDELNNHNYRSTFSSSWTLLMDFFKELFSSSSSSLKQSKWFSMYYLFDWILSLVGVVVIELVFGAYFGGIEPPQRYKVYKDIPDSTISFPSVESIVPDSMLISFNTLIPIFMILIFQIKYKSIHDIHHGILTWFETFSLTICVTDVMKVGAGRLRPDFLSRCVPSPMDGTCTNDNRSLVRDGQLSFPSGHSSLSFACMMFCVLYMMSKFKLYSSPSPSTTMKSISHYGANASLWKLLLCLSPLALASFIAISRTLDYHHNFSDILGGCVLGLFIAPCCYFLNYPSLFSWNCDLPLNRYNVNLHSTRSIDGGNLYDEEYGMKNTNKTTTITSTTRHYDDENNTLVLSNNNEGTSSNLHTPTTTTTYKRSLSVQDNDQV</sequence>
<evidence type="ECO:0000256" key="6">
    <source>
        <dbReference type="SAM" id="MobiDB-lite"/>
    </source>
</evidence>
<evidence type="ECO:0000256" key="3">
    <source>
        <dbReference type="ARBA" id="ARBA00022692"/>
    </source>
</evidence>
<dbReference type="InterPro" id="IPR000326">
    <property type="entry name" value="PAP2/HPO"/>
</dbReference>
<comment type="similarity">
    <text evidence="2">Belongs to the PA-phosphatase related phosphoesterase family.</text>
</comment>
<dbReference type="GeneID" id="68114308"/>
<feature type="transmembrane region" description="Helical" evidence="7">
    <location>
        <begin position="256"/>
        <end position="275"/>
    </location>
</feature>
<dbReference type="GO" id="GO:0016020">
    <property type="term" value="C:membrane"/>
    <property type="evidence" value="ECO:0007669"/>
    <property type="project" value="UniProtKB-SubCell"/>
</dbReference>
<keyword evidence="5 7" id="KW-0472">Membrane</keyword>
<proteinExistence type="inferred from homology"/>
<dbReference type="EMBL" id="VFQX01000058">
    <property type="protein sequence ID" value="KAF0973703.1"/>
    <property type="molecule type" value="Genomic_DNA"/>
</dbReference>
<dbReference type="SMART" id="SM00014">
    <property type="entry name" value="acidPPc"/>
    <property type="match status" value="1"/>
</dbReference>
<dbReference type="PANTHER" id="PTHR10165">
    <property type="entry name" value="LIPID PHOSPHATE PHOSPHATASE"/>
    <property type="match status" value="1"/>
</dbReference>
<feature type="transmembrane region" description="Helical" evidence="7">
    <location>
        <begin position="216"/>
        <end position="235"/>
    </location>
</feature>
<evidence type="ECO:0000313" key="10">
    <source>
        <dbReference type="Proteomes" id="UP000444721"/>
    </source>
</evidence>
<feature type="transmembrane region" description="Helical" evidence="7">
    <location>
        <begin position="287"/>
        <end position="304"/>
    </location>
</feature>
<dbReference type="OMA" id="IMYTTEI"/>
<evidence type="ECO:0000256" key="7">
    <source>
        <dbReference type="SAM" id="Phobius"/>
    </source>
</evidence>
<feature type="domain" description="Phosphatidic acid phosphatase type 2/haloperoxidase" evidence="8">
    <location>
        <begin position="151"/>
        <end position="302"/>
    </location>
</feature>
<dbReference type="VEuPathDB" id="AmoebaDB:FDP41_007090"/>
<dbReference type="GO" id="GO:0046839">
    <property type="term" value="P:phospholipid dephosphorylation"/>
    <property type="evidence" value="ECO:0007669"/>
    <property type="project" value="TreeGrafter"/>
</dbReference>
<dbReference type="PANTHER" id="PTHR10165:SF35">
    <property type="entry name" value="RE23632P"/>
    <property type="match status" value="1"/>
</dbReference>
<evidence type="ECO:0000256" key="2">
    <source>
        <dbReference type="ARBA" id="ARBA00008816"/>
    </source>
</evidence>
<dbReference type="Pfam" id="PF01569">
    <property type="entry name" value="PAP2"/>
    <property type="match status" value="1"/>
</dbReference>
<feature type="transmembrane region" description="Helical" evidence="7">
    <location>
        <begin position="123"/>
        <end position="141"/>
    </location>
</feature>
<dbReference type="SUPFAM" id="SSF48317">
    <property type="entry name" value="Acid phosphatase/Vanadium-dependent haloperoxidase"/>
    <property type="match status" value="1"/>
</dbReference>
<keyword evidence="3 7" id="KW-0812">Transmembrane</keyword>
<feature type="transmembrane region" description="Helical" evidence="7">
    <location>
        <begin position="67"/>
        <end position="90"/>
    </location>
</feature>
<feature type="compositionally biased region" description="Polar residues" evidence="6">
    <location>
        <begin position="388"/>
        <end position="400"/>
    </location>
</feature>
<name>A0A6A5B4I3_NAEFO</name>
<dbReference type="VEuPathDB" id="AmoebaDB:NfTy_008730"/>
<comment type="caution">
    <text evidence="9">The sequence shown here is derived from an EMBL/GenBank/DDBJ whole genome shotgun (WGS) entry which is preliminary data.</text>
</comment>
<dbReference type="Gene3D" id="1.20.144.10">
    <property type="entry name" value="Phosphatidic acid phosphatase type 2/haloperoxidase"/>
    <property type="match status" value="1"/>
</dbReference>
<protein>
    <recommendedName>
        <fullName evidence="8">Phosphatidic acid phosphatase type 2/haloperoxidase domain-containing protein</fullName>
    </recommendedName>
</protein>
<evidence type="ECO:0000256" key="5">
    <source>
        <dbReference type="ARBA" id="ARBA00023136"/>
    </source>
</evidence>
<dbReference type="GO" id="GO:0006644">
    <property type="term" value="P:phospholipid metabolic process"/>
    <property type="evidence" value="ECO:0007669"/>
    <property type="project" value="InterPro"/>
</dbReference>